<proteinExistence type="predicted"/>
<dbReference type="Proteomes" id="UP000284219">
    <property type="component" value="Unassembled WGS sequence"/>
</dbReference>
<dbReference type="AlphaFoldDB" id="A0A419SFV6"/>
<name>A0A419SFV6_9BACL</name>
<protein>
    <submittedName>
        <fullName evidence="1">Uncharacterized protein</fullName>
    </submittedName>
</protein>
<accession>A0A419SFV6</accession>
<reference evidence="1 2" key="1">
    <citation type="submission" date="2016-08" db="EMBL/GenBank/DDBJ databases">
        <title>Novel Firmicute Genomes.</title>
        <authorList>
            <person name="Poppleton D.I."/>
            <person name="Gribaldo S."/>
        </authorList>
    </citation>
    <scope>NUCLEOTIDE SEQUENCE [LARGE SCALE GENOMIC DNA]</scope>
    <source>
        <strain evidence="1 2">RAOx-1</strain>
    </source>
</reference>
<dbReference type="OrthoDB" id="2971867at2"/>
<comment type="caution">
    <text evidence="1">The sequence shown here is derived from an EMBL/GenBank/DDBJ whole genome shotgun (WGS) entry which is preliminary data.</text>
</comment>
<organism evidence="1 2">
    <name type="scientific">Ammoniphilus oxalaticus</name>
    <dbReference type="NCBI Taxonomy" id="66863"/>
    <lineage>
        <taxon>Bacteria</taxon>
        <taxon>Bacillati</taxon>
        <taxon>Bacillota</taxon>
        <taxon>Bacilli</taxon>
        <taxon>Bacillales</taxon>
        <taxon>Paenibacillaceae</taxon>
        <taxon>Aneurinibacillus group</taxon>
        <taxon>Ammoniphilus</taxon>
    </lineage>
</organism>
<gene>
    <name evidence="1" type="ORF">BEP19_10410</name>
</gene>
<sequence length="75" mass="8989">MMGFLFNQKECQELQYLLRRELEELLLDLGDKRIDGMIRMAMEERYTTVFKMYGRLASPTELAKYVRNKTSHTVH</sequence>
<keyword evidence="2" id="KW-1185">Reference proteome</keyword>
<evidence type="ECO:0000313" key="1">
    <source>
        <dbReference type="EMBL" id="RKD22660.1"/>
    </source>
</evidence>
<dbReference type="EMBL" id="MCHY01000009">
    <property type="protein sequence ID" value="RKD22660.1"/>
    <property type="molecule type" value="Genomic_DNA"/>
</dbReference>
<evidence type="ECO:0000313" key="2">
    <source>
        <dbReference type="Proteomes" id="UP000284219"/>
    </source>
</evidence>